<dbReference type="AlphaFoldDB" id="A0A7J5AS95"/>
<dbReference type="EMBL" id="WAAU01000003">
    <property type="protein sequence ID" value="KAB1160498.1"/>
    <property type="molecule type" value="Genomic_DNA"/>
</dbReference>
<sequence>MKRIVLILTTIGILFSCDNDHELNSNVELVGNWKLIEVLADPGNGSGTFKAVESNKTIEFKANGTITTNGSLCNPYSKEIISSGTYSNNTITTNCQNSNIATIGFELKRQFLILSFISNEGYYQKFEKIN</sequence>
<evidence type="ECO:0000313" key="1">
    <source>
        <dbReference type="EMBL" id="KAB1160498.1"/>
    </source>
</evidence>
<dbReference type="PROSITE" id="PS51257">
    <property type="entry name" value="PROKAR_LIPOPROTEIN"/>
    <property type="match status" value="1"/>
</dbReference>
<protein>
    <recommendedName>
        <fullName evidence="3">META domain-containing protein</fullName>
    </recommendedName>
</protein>
<organism evidence="1 2">
    <name type="scientific">Tenacibaculum aiptasiae</name>
    <dbReference type="NCBI Taxonomy" id="426481"/>
    <lineage>
        <taxon>Bacteria</taxon>
        <taxon>Pseudomonadati</taxon>
        <taxon>Bacteroidota</taxon>
        <taxon>Flavobacteriia</taxon>
        <taxon>Flavobacteriales</taxon>
        <taxon>Flavobacteriaceae</taxon>
        <taxon>Tenacibaculum</taxon>
    </lineage>
</organism>
<name>A0A7J5AS95_9FLAO</name>
<evidence type="ECO:0008006" key="3">
    <source>
        <dbReference type="Google" id="ProtNLM"/>
    </source>
</evidence>
<comment type="caution">
    <text evidence="1">The sequence shown here is derived from an EMBL/GenBank/DDBJ whole genome shotgun (WGS) entry which is preliminary data.</text>
</comment>
<dbReference type="RefSeq" id="WP_150898127.1">
    <property type="nucleotide sequence ID" value="NZ_WAAU01000003.1"/>
</dbReference>
<keyword evidence="2" id="KW-1185">Reference proteome</keyword>
<evidence type="ECO:0000313" key="2">
    <source>
        <dbReference type="Proteomes" id="UP000467305"/>
    </source>
</evidence>
<reference evidence="1 2" key="1">
    <citation type="submission" date="2019-09" db="EMBL/GenBank/DDBJ databases">
        <authorList>
            <person name="Cao W.R."/>
        </authorList>
    </citation>
    <scope>NUCLEOTIDE SEQUENCE [LARGE SCALE GENOMIC DNA]</scope>
    <source>
        <strain evidence="2">a4</strain>
    </source>
</reference>
<proteinExistence type="predicted"/>
<dbReference type="Proteomes" id="UP000467305">
    <property type="component" value="Unassembled WGS sequence"/>
</dbReference>
<gene>
    <name evidence="1" type="ORF">F7018_01075</name>
</gene>
<accession>A0A7J5AS95</accession>
<dbReference type="OrthoDB" id="955522at2"/>